<dbReference type="InterPro" id="IPR001334">
    <property type="entry name" value="E6"/>
</dbReference>
<dbReference type="Gene3D" id="3.30.240.40">
    <property type="entry name" value="E6 early regulatory protein"/>
    <property type="match status" value="2"/>
</dbReference>
<accession>A0AAU7E383</accession>
<dbReference type="HAMAP" id="MF_04006">
    <property type="entry name" value="HPV_E6"/>
    <property type="match status" value="1"/>
</dbReference>
<dbReference type="Pfam" id="PF00518">
    <property type="entry name" value="E6"/>
    <property type="match status" value="1"/>
</dbReference>
<dbReference type="GO" id="GO:0008270">
    <property type="term" value="F:zinc ion binding"/>
    <property type="evidence" value="ECO:0007669"/>
    <property type="project" value="UniProtKB-KW"/>
</dbReference>
<dbReference type="GO" id="GO:0042025">
    <property type="term" value="C:host cell nucleus"/>
    <property type="evidence" value="ECO:0007669"/>
    <property type="project" value="UniProtKB-SubCell"/>
</dbReference>
<keyword evidence="2 16" id="KW-0244">Early protein</keyword>
<keyword evidence="5 16" id="KW-1090">Inhibition of host innate immune response by virus</keyword>
<comment type="similarity">
    <text evidence="1 16 17">Belongs to the papillomaviridae E6 protein family.</text>
</comment>
<comment type="subcellular location">
    <subcellularLocation>
        <location evidence="16 17">Host cytoplasm</location>
    </subcellularLocation>
    <subcellularLocation>
        <location evidence="16 17">Host nucleus</location>
    </subcellularLocation>
</comment>
<dbReference type="GO" id="GO:0039648">
    <property type="term" value="P:symbiont-mediated perturbation of host ubiquitin-like protein modification"/>
    <property type="evidence" value="ECO:0007669"/>
    <property type="project" value="UniProtKB-UniRule"/>
</dbReference>
<keyword evidence="10 16" id="KW-0238">DNA-binding</keyword>
<keyword evidence="8 16" id="KW-0862">Zinc</keyword>
<evidence type="ECO:0000256" key="15">
    <source>
        <dbReference type="ARBA" id="ARBA00023323"/>
    </source>
</evidence>
<name>A0AAU7E383_9PAPI</name>
<dbReference type="GO" id="GO:0006355">
    <property type="term" value="P:regulation of DNA-templated transcription"/>
    <property type="evidence" value="ECO:0007669"/>
    <property type="project" value="UniProtKB-UniRule"/>
</dbReference>
<keyword evidence="11 16" id="KW-0010">Activator</keyword>
<keyword evidence="7 16" id="KW-0863">Zinc-finger</keyword>
<dbReference type="GO" id="GO:0006351">
    <property type="term" value="P:DNA-templated transcription"/>
    <property type="evidence" value="ECO:0007669"/>
    <property type="project" value="UniProtKB-UniRule"/>
</dbReference>
<comment type="function">
    <text evidence="16">Plays a major role in the induction and maintenance of cellular transformation. E6 associates with host UBE3A/E6-AP ubiquitin-protein ligase and modulates its activity. Protects host keratinocytes from apoptosis by mediating the degradation of host BAK1. May also inhibit host immune response.</text>
</comment>
<feature type="zinc finger region" evidence="16">
    <location>
        <begin position="57"/>
        <end position="93"/>
    </location>
</feature>
<dbReference type="InterPro" id="IPR038575">
    <property type="entry name" value="E6_sf"/>
</dbReference>
<comment type="caution">
    <text evidence="16">Lacks conserved residue(s) required for the propagation of feature annotation.</text>
</comment>
<evidence type="ECO:0000256" key="10">
    <source>
        <dbReference type="ARBA" id="ARBA00023125"/>
    </source>
</evidence>
<evidence type="ECO:0000256" key="12">
    <source>
        <dbReference type="ARBA" id="ARBA00023163"/>
    </source>
</evidence>
<evidence type="ECO:0000256" key="5">
    <source>
        <dbReference type="ARBA" id="ARBA00022632"/>
    </source>
</evidence>
<dbReference type="SUPFAM" id="SSF161229">
    <property type="entry name" value="E6 C-terminal domain-like"/>
    <property type="match status" value="2"/>
</dbReference>
<keyword evidence="3 16" id="KW-1048">Host nucleus</keyword>
<protein>
    <recommendedName>
        <fullName evidence="16 17">Protein E6</fullName>
    </recommendedName>
</protein>
<keyword evidence="13 16" id="KW-1035">Host cytoplasm</keyword>
<evidence type="ECO:0000256" key="14">
    <source>
        <dbReference type="ARBA" id="ARBA00023280"/>
    </source>
</evidence>
<reference evidence="18" key="2">
    <citation type="submission" date="2024-02" db="EMBL/GenBank/DDBJ databases">
        <authorList>
            <person name="Hu B."/>
        </authorList>
    </citation>
    <scope>NUCLEOTIDE SEQUENCE</scope>
    <source>
        <strain evidence="18">6A/Kenya/BAT1227/2015</strain>
    </source>
</reference>
<evidence type="ECO:0000256" key="6">
    <source>
        <dbReference type="ARBA" id="ARBA00022723"/>
    </source>
</evidence>
<evidence type="ECO:0000256" key="8">
    <source>
        <dbReference type="ARBA" id="ARBA00022833"/>
    </source>
</evidence>
<evidence type="ECO:0000313" key="18">
    <source>
        <dbReference type="EMBL" id="XBH24128.1"/>
    </source>
</evidence>
<keyword evidence="12 16" id="KW-0804">Transcription</keyword>
<organism evidence="18">
    <name type="scientific">Mops bat papillomavirus</name>
    <dbReference type="NCBI Taxonomy" id="3141892"/>
    <lineage>
        <taxon>Viruses</taxon>
        <taxon>Monodnaviria</taxon>
        <taxon>Shotokuvirae</taxon>
        <taxon>Cossaviricota</taxon>
        <taxon>Papovaviricetes</taxon>
        <taxon>Zurhausenvirales</taxon>
        <taxon>Papillomaviridae</taxon>
    </lineage>
</organism>
<evidence type="ECO:0000256" key="4">
    <source>
        <dbReference type="ARBA" id="ARBA00022581"/>
    </source>
</evidence>
<keyword evidence="6 16" id="KW-0479">Metal-binding</keyword>
<dbReference type="GO" id="GO:0052170">
    <property type="term" value="P:symbiont-mediated suppression of host innate immune response"/>
    <property type="evidence" value="ECO:0007669"/>
    <property type="project" value="UniProtKB-KW"/>
</dbReference>
<evidence type="ECO:0000256" key="3">
    <source>
        <dbReference type="ARBA" id="ARBA00022562"/>
    </source>
</evidence>
<evidence type="ECO:0000256" key="2">
    <source>
        <dbReference type="ARBA" id="ARBA00022518"/>
    </source>
</evidence>
<comment type="subunit">
    <text evidence="16">Forms homodimers. Interacts with ubiquitin-protein ligase UBE3A/E6-AP; this interaction stimulates UBE3A ubiquitin activity. Interacts with host BAK1.</text>
</comment>
<reference evidence="18" key="1">
    <citation type="journal article" date="2024" name="Microbiome">
        <title>Substantial viral diversity in bats and rodents from East Africa: insights into evolution, recombination, and cocirculation.</title>
        <authorList>
            <person name="Wang D."/>
            <person name="Yang X."/>
            <person name="Ren Z."/>
            <person name="Hu B."/>
            <person name="Zhao H."/>
            <person name="Yang K."/>
            <person name="Shi P."/>
            <person name="Zhang Z."/>
            <person name="Feng Q."/>
            <person name="Nawenja C.V."/>
            <person name="Obanda V."/>
            <person name="Robert K."/>
            <person name="Nalikka B."/>
            <person name="Waruhiu C.N."/>
            <person name="Ochola G.O."/>
            <person name="Onyuok S.O."/>
            <person name="Ochieng H."/>
            <person name="Li B."/>
            <person name="Zhu Y."/>
            <person name="Si H."/>
            <person name="Yin J."/>
            <person name="Kristiansen K."/>
            <person name="Jin X."/>
            <person name="Xu X."/>
            <person name="Xiao M."/>
            <person name="Agwanda B."/>
            <person name="Ommeh S."/>
            <person name="Li J."/>
            <person name="Shi Z.L."/>
        </authorList>
    </citation>
    <scope>NUCLEOTIDE SEQUENCE</scope>
    <source>
        <strain evidence="18">6A/Kenya/BAT1227/2015</strain>
    </source>
</reference>
<evidence type="ECO:0000256" key="13">
    <source>
        <dbReference type="ARBA" id="ARBA00023200"/>
    </source>
</evidence>
<dbReference type="GO" id="GO:0030430">
    <property type="term" value="C:host cell cytoplasm"/>
    <property type="evidence" value="ECO:0007669"/>
    <property type="project" value="UniProtKB-SubCell"/>
</dbReference>
<keyword evidence="4 16" id="KW-0945">Host-virus interaction</keyword>
<gene>
    <name evidence="16" type="primary">E6</name>
</gene>
<evidence type="ECO:0000256" key="17">
    <source>
        <dbReference type="RuleBase" id="RU363123"/>
    </source>
</evidence>
<evidence type="ECO:0000256" key="7">
    <source>
        <dbReference type="ARBA" id="ARBA00022771"/>
    </source>
</evidence>
<keyword evidence="9 16" id="KW-0805">Transcription regulation</keyword>
<proteinExistence type="inferred from homology"/>
<dbReference type="GO" id="GO:0052150">
    <property type="term" value="P:symbiont-mediated perturbation of host apoptosis"/>
    <property type="evidence" value="ECO:0007669"/>
    <property type="project" value="UniProtKB-KW"/>
</dbReference>
<keyword evidence="15 16" id="KW-1119">Modulation of host cell apoptosis by virus</keyword>
<dbReference type="GO" id="GO:0003677">
    <property type="term" value="F:DNA binding"/>
    <property type="evidence" value="ECO:0007669"/>
    <property type="project" value="UniProtKB-UniRule"/>
</dbReference>
<dbReference type="EMBL" id="PP711993">
    <property type="protein sequence ID" value="XBH24128.1"/>
    <property type="molecule type" value="Genomic_DNA"/>
</dbReference>
<dbReference type="GO" id="GO:0039502">
    <property type="term" value="P:symbiont-mediated suppression of host type I interferon-mediated signaling pathway"/>
    <property type="evidence" value="ECO:0007669"/>
    <property type="project" value="UniProtKB-UniRule"/>
</dbReference>
<evidence type="ECO:0000256" key="16">
    <source>
        <dbReference type="HAMAP-Rule" id="MF_04006"/>
    </source>
</evidence>
<evidence type="ECO:0000256" key="9">
    <source>
        <dbReference type="ARBA" id="ARBA00023015"/>
    </source>
</evidence>
<evidence type="ECO:0000256" key="11">
    <source>
        <dbReference type="ARBA" id="ARBA00023159"/>
    </source>
</evidence>
<sequence length="169" mass="19244">MAVQKGIKWLNSPSFVPMAGVGSDDDADEVRAAFEPRTIKDLCAQADLHISQILLFCPHCWRPLTHYDKVLQDISDIKLTWIRGLPYGICQHCLKLKCKVDFLLHYERTLTALDVERETGESIFSIEIRCLKCCRRLTRLEKQASVVSLEAFQVVNGGLRICCSICRVF</sequence>
<keyword evidence="14 16" id="KW-0899">Viral immunoevasion</keyword>
<evidence type="ECO:0000256" key="1">
    <source>
        <dbReference type="ARBA" id="ARBA00006346"/>
    </source>
</evidence>
<feature type="zinc finger region" evidence="16">
    <location>
        <begin position="130"/>
        <end position="166"/>
    </location>
</feature>